<organism evidence="2 3">
    <name type="scientific">Brevibacterium luteolum</name>
    <dbReference type="NCBI Taxonomy" id="199591"/>
    <lineage>
        <taxon>Bacteria</taxon>
        <taxon>Bacillati</taxon>
        <taxon>Actinomycetota</taxon>
        <taxon>Actinomycetes</taxon>
        <taxon>Micrococcales</taxon>
        <taxon>Brevibacteriaceae</taxon>
        <taxon>Brevibacterium</taxon>
    </lineage>
</organism>
<dbReference type="AlphaFoldDB" id="A0A2N6PER1"/>
<name>A0A2N6PER1_9MICO</name>
<proteinExistence type="predicted"/>
<evidence type="ECO:0000313" key="3">
    <source>
        <dbReference type="Proteomes" id="UP000235703"/>
    </source>
</evidence>
<evidence type="ECO:0000256" key="1">
    <source>
        <dbReference type="SAM" id="Phobius"/>
    </source>
</evidence>
<sequence>MTSALRQRLRDDEGTAPIEFIFASVVLLIPLIYLILTLGHLQAGSYATNTTAINAARVAAEHPGSAQARAEALAQMHFTDFGVEDATYDVTFRCSDSCTEAGDIVTAHVRARIPVPGVPAIFGPQRTPHLTVTAEHSDVIYPHRDAGAQP</sequence>
<keyword evidence="1" id="KW-0812">Transmembrane</keyword>
<gene>
    <name evidence="2" type="ORF">CJ198_12760</name>
</gene>
<dbReference type="RefSeq" id="WP_102162987.1">
    <property type="nucleotide sequence ID" value="NZ_JAHHXW010000006.1"/>
</dbReference>
<reference evidence="2 3" key="1">
    <citation type="submission" date="2017-09" db="EMBL/GenBank/DDBJ databases">
        <title>Bacterial strain isolated from the female urinary microbiota.</title>
        <authorList>
            <person name="Thomas-White K."/>
            <person name="Kumar N."/>
            <person name="Forster S."/>
            <person name="Putonti C."/>
            <person name="Lawley T."/>
            <person name="Wolfe A.J."/>
        </authorList>
    </citation>
    <scope>NUCLEOTIDE SEQUENCE [LARGE SCALE GENOMIC DNA]</scope>
    <source>
        <strain evidence="2 3">UMB0680</strain>
    </source>
</reference>
<dbReference type="GeneID" id="86842278"/>
<feature type="transmembrane region" description="Helical" evidence="1">
    <location>
        <begin position="20"/>
        <end position="41"/>
    </location>
</feature>
<evidence type="ECO:0008006" key="4">
    <source>
        <dbReference type="Google" id="ProtNLM"/>
    </source>
</evidence>
<keyword evidence="1" id="KW-1133">Transmembrane helix</keyword>
<dbReference type="OrthoDB" id="4804634at2"/>
<keyword evidence="1" id="KW-0472">Membrane</keyword>
<dbReference type="Proteomes" id="UP000235703">
    <property type="component" value="Unassembled WGS sequence"/>
</dbReference>
<keyword evidence="3" id="KW-1185">Reference proteome</keyword>
<protein>
    <recommendedName>
        <fullName evidence="4">Pilus assembly protein</fullName>
    </recommendedName>
</protein>
<dbReference type="EMBL" id="PNFZ01000009">
    <property type="protein sequence ID" value="PMB97172.1"/>
    <property type="molecule type" value="Genomic_DNA"/>
</dbReference>
<accession>A0A2N6PER1</accession>
<comment type="caution">
    <text evidence="2">The sequence shown here is derived from an EMBL/GenBank/DDBJ whole genome shotgun (WGS) entry which is preliminary data.</text>
</comment>
<evidence type="ECO:0000313" key="2">
    <source>
        <dbReference type="EMBL" id="PMB97172.1"/>
    </source>
</evidence>